<organism evidence="1 2">
    <name type="scientific">Babesia divergens</name>
    <dbReference type="NCBI Taxonomy" id="32595"/>
    <lineage>
        <taxon>Eukaryota</taxon>
        <taxon>Sar</taxon>
        <taxon>Alveolata</taxon>
        <taxon>Apicomplexa</taxon>
        <taxon>Aconoidasida</taxon>
        <taxon>Piroplasmida</taxon>
        <taxon>Babesiidae</taxon>
        <taxon>Babesia</taxon>
    </lineage>
</organism>
<dbReference type="EMBL" id="JAHBMH010000044">
    <property type="protein sequence ID" value="KAK1936074.1"/>
    <property type="molecule type" value="Genomic_DNA"/>
</dbReference>
<sequence>MDALRTLDILERKPPATAVPNTDAIEEAYTRIFTNASLEEAVKRLYSPSKGCSTVESPNRRAKKPHKEKPCDFSGVFRFDQKEVARLCKSTDLQLTPSDGELLFLGESLQLLRTSISEILGLPLKDGLEKSLSDTKDPEAYFDCLVSRFLEHLDNESVVDVRLPDETDSTGPIDCNAAPGLPNEHDVIRAQLRCITLWCNWAQQLSAHTETALRLVRTPVRDIDLDMLIETAMGIKESNRNMVFYSSVCTQLAEALKTKDGALDMILSTLMCKIHYIRHMQGSTQSADSDSWKRLSAQLSAIVVNQNEIPYDDSATEHMANMNSVRNEMRLRMDRKGYCDALSRECDMYTHEYNTLNTRYQAIASRVDQIMKQLHDLGGSFRWDSQVDALKIVDARKLCPLLQHFLVRLNLRMLQYPNREVLYKVVREREYVLQVSLLAPRDMLMPSVDAVMPTFPLVFVFYVDESDTISVREPSLSISTLACFSMGKESPRASIHDSSPRTWPLTYDPDWGLDDFMLTTSEMPPIFCDRLRSWYDAAHLHVWNCYYIDCYRRGKLETLHLFPQQLRKKHLSQYTIADNNWILSNQCASITFTLEFNEKLEPRCKFSNFEQKDVLTVENSIDLIDRLSKDVKTINKNNVAKVSAIYNIIHMF</sequence>
<name>A0AAD9GCV9_BABDI</name>
<reference evidence="1" key="2">
    <citation type="submission" date="2021-05" db="EMBL/GenBank/DDBJ databases">
        <authorList>
            <person name="Pain A."/>
        </authorList>
    </citation>
    <scope>NUCLEOTIDE SEQUENCE</scope>
    <source>
        <strain evidence="1">1802A</strain>
    </source>
</reference>
<dbReference type="Proteomes" id="UP001195914">
    <property type="component" value="Unassembled WGS sequence"/>
</dbReference>
<gene>
    <name evidence="1" type="ORF">X943_001287</name>
</gene>
<protein>
    <submittedName>
        <fullName evidence="1">Uncharacterized protein</fullName>
    </submittedName>
</protein>
<dbReference type="AlphaFoldDB" id="A0AAD9GCV9"/>
<evidence type="ECO:0000313" key="2">
    <source>
        <dbReference type="Proteomes" id="UP001195914"/>
    </source>
</evidence>
<comment type="caution">
    <text evidence="1">The sequence shown here is derived from an EMBL/GenBank/DDBJ whole genome shotgun (WGS) entry which is preliminary data.</text>
</comment>
<evidence type="ECO:0000313" key="1">
    <source>
        <dbReference type="EMBL" id="KAK1936074.1"/>
    </source>
</evidence>
<proteinExistence type="predicted"/>
<accession>A0AAD9GCV9</accession>
<reference evidence="1" key="1">
    <citation type="journal article" date="2014" name="Nucleic Acids Res.">
        <title>The evolutionary dynamics of variant antigen genes in Babesia reveal a history of genomic innovation underlying host-parasite interaction.</title>
        <authorList>
            <person name="Jackson A.P."/>
            <person name="Otto T.D."/>
            <person name="Darby A."/>
            <person name="Ramaprasad A."/>
            <person name="Xia D."/>
            <person name="Echaide I.E."/>
            <person name="Farber M."/>
            <person name="Gahlot S."/>
            <person name="Gamble J."/>
            <person name="Gupta D."/>
            <person name="Gupta Y."/>
            <person name="Jackson L."/>
            <person name="Malandrin L."/>
            <person name="Malas T.B."/>
            <person name="Moussa E."/>
            <person name="Nair M."/>
            <person name="Reid A.J."/>
            <person name="Sanders M."/>
            <person name="Sharma J."/>
            <person name="Tracey A."/>
            <person name="Quail M.A."/>
            <person name="Weir W."/>
            <person name="Wastling J.M."/>
            <person name="Hall N."/>
            <person name="Willadsen P."/>
            <person name="Lingelbach K."/>
            <person name="Shiels B."/>
            <person name="Tait A."/>
            <person name="Berriman M."/>
            <person name="Allred D.R."/>
            <person name="Pain A."/>
        </authorList>
    </citation>
    <scope>NUCLEOTIDE SEQUENCE</scope>
    <source>
        <strain evidence="1">1802A</strain>
    </source>
</reference>
<keyword evidence="2" id="KW-1185">Reference proteome</keyword>